<evidence type="ECO:0000313" key="2">
    <source>
        <dbReference type="Proteomes" id="UP000678393"/>
    </source>
</evidence>
<dbReference type="Proteomes" id="UP000678393">
    <property type="component" value="Unassembled WGS sequence"/>
</dbReference>
<sequence>AVERMSYPIGPDVEYQPIIVCNNGFVSYLNYSAGRWDNSVKSKTWQVDTVTFRTRDYSPEHKPVTSRYIDGSTSSRVTDNFRTMAVKSEMRGVMRDRGYSFTMENTHIQQDSTHISGQSLSHISQSYTSNGGITFREQPYHWLSSWETTGRRDSARWSVGGMQSLKHTNDFVALQWFADSCWSIVYVHDKNGTRIDGVLDVLKFYVKMGHRVRVHFDGYTLEANSVLVSPDDVIVAQTSAEMARRGGTGLDRTFFNTKTRQIYRLVHTTGMVRSFLYFVENGELSAKTSENHQITWSVDTRPWTPLLSMDKYKNYTLGKPIDLLHSMEVATLRVKLDIQETDARFKGKNSELYLEINNVRTPDFRATEPEIIVQSLRTVPYYREPDGKTFQLHLYKPVKQYLQVSSTSGLTIASFDMATREYRTTPDWLVENITWYKDDRIDVP</sequence>
<protein>
    <submittedName>
        <fullName evidence="1">Uncharacterized protein</fullName>
    </submittedName>
</protein>
<keyword evidence="2" id="KW-1185">Reference proteome</keyword>
<organism evidence="1 2">
    <name type="scientific">Candidula unifasciata</name>
    <dbReference type="NCBI Taxonomy" id="100452"/>
    <lineage>
        <taxon>Eukaryota</taxon>
        <taxon>Metazoa</taxon>
        <taxon>Spiralia</taxon>
        <taxon>Lophotrochozoa</taxon>
        <taxon>Mollusca</taxon>
        <taxon>Gastropoda</taxon>
        <taxon>Heterobranchia</taxon>
        <taxon>Euthyneura</taxon>
        <taxon>Panpulmonata</taxon>
        <taxon>Eupulmonata</taxon>
        <taxon>Stylommatophora</taxon>
        <taxon>Helicina</taxon>
        <taxon>Helicoidea</taxon>
        <taxon>Geomitridae</taxon>
        <taxon>Candidula</taxon>
    </lineage>
</organism>
<reference evidence="1" key="1">
    <citation type="submission" date="2021-04" db="EMBL/GenBank/DDBJ databases">
        <authorList>
            <consortium name="Molecular Ecology Group"/>
        </authorList>
    </citation>
    <scope>NUCLEOTIDE SEQUENCE</scope>
</reference>
<name>A0A8S4A980_9EUPU</name>
<proteinExistence type="predicted"/>
<accession>A0A8S4A980</accession>
<comment type="caution">
    <text evidence="1">The sequence shown here is derived from an EMBL/GenBank/DDBJ whole genome shotgun (WGS) entry which is preliminary data.</text>
</comment>
<dbReference type="AlphaFoldDB" id="A0A8S4A980"/>
<gene>
    <name evidence="1" type="ORF">CUNI_LOCUS22413</name>
</gene>
<evidence type="ECO:0000313" key="1">
    <source>
        <dbReference type="EMBL" id="CAG5136855.1"/>
    </source>
</evidence>
<dbReference type="OrthoDB" id="6042525at2759"/>
<dbReference type="EMBL" id="CAJHNH020008580">
    <property type="protein sequence ID" value="CAG5136855.1"/>
    <property type="molecule type" value="Genomic_DNA"/>
</dbReference>
<feature type="non-terminal residue" evidence="1">
    <location>
        <position position="444"/>
    </location>
</feature>